<keyword evidence="1" id="KW-0732">Signal</keyword>
<organism evidence="2 3">
    <name type="scientific">Candidatus Endonucleibacter bathymodioli</name>
    <dbReference type="NCBI Taxonomy" id="539814"/>
    <lineage>
        <taxon>Bacteria</taxon>
        <taxon>Pseudomonadati</taxon>
        <taxon>Pseudomonadota</taxon>
        <taxon>Gammaproteobacteria</taxon>
        <taxon>Oceanospirillales</taxon>
        <taxon>Endozoicomonadaceae</taxon>
        <taxon>Candidatus Endonucleibacter</taxon>
    </lineage>
</organism>
<evidence type="ECO:0008006" key="4">
    <source>
        <dbReference type="Google" id="ProtNLM"/>
    </source>
</evidence>
<feature type="signal peptide" evidence="1">
    <location>
        <begin position="1"/>
        <end position="23"/>
    </location>
</feature>
<comment type="caution">
    <text evidence="2">The sequence shown here is derived from an EMBL/GenBank/DDBJ whole genome shotgun (WGS) entry which is preliminary data.</text>
</comment>
<proteinExistence type="predicted"/>
<name>A0AA90NLH6_9GAMM</name>
<evidence type="ECO:0000313" key="2">
    <source>
        <dbReference type="EMBL" id="MDP0588782.1"/>
    </source>
</evidence>
<evidence type="ECO:0000256" key="1">
    <source>
        <dbReference type="SAM" id="SignalP"/>
    </source>
</evidence>
<feature type="chain" id="PRO_5041689751" description="Spore coat protein U domain-containing protein" evidence="1">
    <location>
        <begin position="24"/>
        <end position="181"/>
    </location>
</feature>
<keyword evidence="3" id="KW-1185">Reference proteome</keyword>
<reference evidence="2 3" key="1">
    <citation type="journal article" date="2023" name="bioRxiv">
        <title>An intranuclear bacterial parasite of deep-sea mussels expresses apoptosis inhibitors acquired from its host.</title>
        <authorList>
            <person name="Gonzalez Porras M.A."/>
            <person name="Assie A."/>
            <person name="Tietjen M."/>
            <person name="Violette M."/>
            <person name="Kleiner M."/>
            <person name="Gruber-Vodicka H."/>
            <person name="Dubilier N."/>
            <person name="Leisch N."/>
        </authorList>
    </citation>
    <scope>NUCLEOTIDE SEQUENCE [LARGE SCALE GENOMIC DNA]</scope>
    <source>
        <strain evidence="2">IAP13</strain>
    </source>
</reference>
<dbReference type="Proteomes" id="UP001178148">
    <property type="component" value="Unassembled WGS sequence"/>
</dbReference>
<protein>
    <recommendedName>
        <fullName evidence="4">Spore coat protein U domain-containing protein</fullName>
    </recommendedName>
</protein>
<accession>A0AA90NLH6</accession>
<dbReference type="EMBL" id="JASXSV010000007">
    <property type="protein sequence ID" value="MDP0588782.1"/>
    <property type="molecule type" value="Genomic_DNA"/>
</dbReference>
<sequence>MFKKTKTLALVGAMTLMSTVAMAATQGVIGETSSGIMEVNFVQGAAARIWGMVDIDLGPSKLTGGYDFCTGSTAATLSMTVTSTSGNFELGASGGAIKIPYKLKLTDKATPTIIDTWGAGELGNGAVGNGVYATQSDMNKGVNTCTVPHQTTTLGIDLGTLPSNLPDGAYADTVTLLITPL</sequence>
<dbReference type="AlphaFoldDB" id="A0AA90NLH6"/>
<gene>
    <name evidence="2" type="ORF">QS748_06130</name>
</gene>
<evidence type="ECO:0000313" key="3">
    <source>
        <dbReference type="Proteomes" id="UP001178148"/>
    </source>
</evidence>